<proteinExistence type="predicted"/>
<gene>
    <name evidence="3" type="ORF">HINF_LOCUS12248</name>
    <name evidence="2" type="ORF">HINF_LOCUS52956</name>
</gene>
<feature type="region of interest" description="Disordered" evidence="1">
    <location>
        <begin position="83"/>
        <end position="104"/>
    </location>
</feature>
<keyword evidence="4" id="KW-1185">Reference proteome</keyword>
<protein>
    <submittedName>
        <fullName evidence="3">Hypothetical_protein</fullName>
    </submittedName>
</protein>
<reference evidence="2" key="1">
    <citation type="submission" date="2023-06" db="EMBL/GenBank/DDBJ databases">
        <authorList>
            <person name="Kurt Z."/>
        </authorList>
    </citation>
    <scope>NUCLEOTIDE SEQUENCE</scope>
</reference>
<dbReference type="AlphaFoldDB" id="A0AA86QSP1"/>
<dbReference type="Proteomes" id="UP001642409">
    <property type="component" value="Unassembled WGS sequence"/>
</dbReference>
<accession>A0AA86QSP1</accession>
<evidence type="ECO:0000313" key="2">
    <source>
        <dbReference type="EMBL" id="CAI9965311.1"/>
    </source>
</evidence>
<evidence type="ECO:0000256" key="1">
    <source>
        <dbReference type="SAM" id="MobiDB-lite"/>
    </source>
</evidence>
<reference evidence="3 4" key="2">
    <citation type="submission" date="2024-07" db="EMBL/GenBank/DDBJ databases">
        <authorList>
            <person name="Akdeniz Z."/>
        </authorList>
    </citation>
    <scope>NUCLEOTIDE SEQUENCE [LARGE SCALE GENOMIC DNA]</scope>
</reference>
<dbReference type="EMBL" id="CATOUU010000985">
    <property type="protein sequence ID" value="CAI9965311.1"/>
    <property type="molecule type" value="Genomic_DNA"/>
</dbReference>
<evidence type="ECO:0000313" key="4">
    <source>
        <dbReference type="Proteomes" id="UP001642409"/>
    </source>
</evidence>
<dbReference type="EMBL" id="CAXDID020000027">
    <property type="protein sequence ID" value="CAL5991740.1"/>
    <property type="molecule type" value="Genomic_DNA"/>
</dbReference>
<organism evidence="2">
    <name type="scientific">Hexamita inflata</name>
    <dbReference type="NCBI Taxonomy" id="28002"/>
    <lineage>
        <taxon>Eukaryota</taxon>
        <taxon>Metamonada</taxon>
        <taxon>Diplomonadida</taxon>
        <taxon>Hexamitidae</taxon>
        <taxon>Hexamitinae</taxon>
        <taxon>Hexamita</taxon>
    </lineage>
</organism>
<comment type="caution">
    <text evidence="2">The sequence shown here is derived from an EMBL/GenBank/DDBJ whole genome shotgun (WGS) entry which is preliminary data.</text>
</comment>
<name>A0AA86QSP1_9EUKA</name>
<evidence type="ECO:0000313" key="3">
    <source>
        <dbReference type="EMBL" id="CAL5991740.1"/>
    </source>
</evidence>
<sequence length="240" mass="28646">MIPQEENVIKIISRLLKVNEDPQNIVYNVMMLTDSQYNFLFCQLSLELNIDINSIHMLFTQISQRYLLIDNNHGFFTNPQKVVQTNQQESQSNEQNEDKSTEINNKTTLSRFKNEFQQSLRTILYKYDQTVNLMTEKQLCLCLATYFSVHSQSQFWERVHNAIPYKTVLQLKQYFQKSFSKCKFEEISENDKCRLMQMTRQMPLSKPSDIVDAFFTEIGNDAYFRREVLMLVQYFQRTKK</sequence>